<dbReference type="Gene3D" id="1.10.240.10">
    <property type="entry name" value="Tyrosyl-Transfer RNA Synthetase"/>
    <property type="match status" value="1"/>
</dbReference>
<reference evidence="10 11" key="1">
    <citation type="journal article" date="2012" name="PLoS Pathog.">
        <title>Diverse lifestyles and strategies of plant pathogenesis encoded in the genomes of eighteen Dothideomycetes fungi.</title>
        <authorList>
            <person name="Ohm R.A."/>
            <person name="Feau N."/>
            <person name="Henrissat B."/>
            <person name="Schoch C.L."/>
            <person name="Horwitz B.A."/>
            <person name="Barry K.W."/>
            <person name="Condon B.J."/>
            <person name="Copeland A.C."/>
            <person name="Dhillon B."/>
            <person name="Glaser F."/>
            <person name="Hesse C.N."/>
            <person name="Kosti I."/>
            <person name="LaButti K."/>
            <person name="Lindquist E.A."/>
            <person name="Lucas S."/>
            <person name="Salamov A.A."/>
            <person name="Bradshaw R.E."/>
            <person name="Ciuffetti L."/>
            <person name="Hamelin R.C."/>
            <person name="Kema G.H.J."/>
            <person name="Lawrence C."/>
            <person name="Scott J.A."/>
            <person name="Spatafora J.W."/>
            <person name="Turgeon B.G."/>
            <person name="de Wit P.J.G.M."/>
            <person name="Zhong S."/>
            <person name="Goodwin S.B."/>
            <person name="Grigoriev I.V."/>
        </authorList>
    </citation>
    <scope>NUCLEOTIDE SEQUENCE [LARGE SCALE GENOMIC DNA]</scope>
    <source>
        <strain evidence="10 11">SO2202</strain>
    </source>
</reference>
<dbReference type="InterPro" id="IPR014729">
    <property type="entry name" value="Rossmann-like_a/b/a_fold"/>
</dbReference>
<dbReference type="HOGENOM" id="CLU_024003_4_0_1"/>
<dbReference type="PANTHER" id="PTHR11766:SF0">
    <property type="entry name" value="TYROSINE--TRNA LIGASE, MITOCHONDRIAL"/>
    <property type="match status" value="1"/>
</dbReference>
<sequence length="546" mass="59856">MPPRIGLSWLRTPPRAYVCQRCARAAGRPFSTSRPRRQSVLSLLEERGYVHQIAGDRNALDTLLETRTTGFYAGVDPTAPSLHLGHLLPYMVLFWLYHHGHHVVSLVGGATATVGDPSGRLTSRAKTNAAAIQRNFDAMFAQMEMLWVNVGRYGERHGLQHRRGLGRREVLNNAAWLNGLNVLQFLSMMGNGARLGAMLSRDTVKNKMDKGDGMSFAEFTYPLLQAWDWWHMYEEKGVQVQVGGGDQYGNIIAGIDAVKYIAQAHATKGSVVEQWLDTEGKLPHDRTPMGLTVPLLTTSSGEKFGKSAGNAIWLDAKMTSPFDLYGFLLRSADDDVERYLKLFTFVSMPDIASTMAEHRGNPGKRTAQHLLASEVLELVHGPEVAQKTRAEHEASRKLSLESLSHTTAGEGEGEQLTAHDAASRTRLPKSLVYNTPFSRILYHAGLVGTKSEGARTISKGGVYVATTTTASPSNSTEEGGGQLNFVPLTKEQTAADVVTNGLIILRLGKWKVRVIEIVDDDAFDALLGNDAPPPGWMEWKAAGSKR</sequence>
<dbReference type="NCBIfam" id="TIGR00234">
    <property type="entry name" value="tyrS"/>
    <property type="match status" value="1"/>
</dbReference>
<dbReference type="SUPFAM" id="SSF52374">
    <property type="entry name" value="Nucleotidylyl transferase"/>
    <property type="match status" value="1"/>
</dbReference>
<comment type="similarity">
    <text evidence="1 8">Belongs to the class-I aminoacyl-tRNA synthetase family.</text>
</comment>
<dbReference type="InterPro" id="IPR002305">
    <property type="entry name" value="aa-tRNA-synth_Ic"/>
</dbReference>
<evidence type="ECO:0000256" key="3">
    <source>
        <dbReference type="ARBA" id="ARBA00022741"/>
    </source>
</evidence>
<comment type="catalytic activity">
    <reaction evidence="7 8">
        <text>tRNA(Tyr) + L-tyrosine + ATP = L-tyrosyl-tRNA(Tyr) + AMP + diphosphate + H(+)</text>
        <dbReference type="Rhea" id="RHEA:10220"/>
        <dbReference type="Rhea" id="RHEA-COMP:9706"/>
        <dbReference type="Rhea" id="RHEA-COMP:9707"/>
        <dbReference type="ChEBI" id="CHEBI:15378"/>
        <dbReference type="ChEBI" id="CHEBI:30616"/>
        <dbReference type="ChEBI" id="CHEBI:33019"/>
        <dbReference type="ChEBI" id="CHEBI:58315"/>
        <dbReference type="ChEBI" id="CHEBI:78442"/>
        <dbReference type="ChEBI" id="CHEBI:78536"/>
        <dbReference type="ChEBI" id="CHEBI:456215"/>
        <dbReference type="EC" id="6.1.1.1"/>
    </reaction>
</comment>
<keyword evidence="5 8" id="KW-0648">Protein biosynthesis</keyword>
<dbReference type="InterPro" id="IPR036986">
    <property type="entry name" value="S4_RNA-bd_sf"/>
</dbReference>
<gene>
    <name evidence="10" type="ORF">SEPMUDRAFT_129696</name>
</gene>
<dbReference type="GO" id="GO:0005524">
    <property type="term" value="F:ATP binding"/>
    <property type="evidence" value="ECO:0007669"/>
    <property type="project" value="UniProtKB-KW"/>
</dbReference>
<evidence type="ECO:0000256" key="7">
    <source>
        <dbReference type="ARBA" id="ARBA00048248"/>
    </source>
</evidence>
<keyword evidence="6 8" id="KW-0030">Aminoacyl-tRNA synthetase</keyword>
<dbReference type="PANTHER" id="PTHR11766">
    <property type="entry name" value="TYROSYL-TRNA SYNTHETASE"/>
    <property type="match status" value="1"/>
</dbReference>
<accession>N1QLX1</accession>
<protein>
    <recommendedName>
        <fullName evidence="8">Tyrosine--tRNA ligase</fullName>
        <ecNumber evidence="8">6.1.1.1</ecNumber>
    </recommendedName>
    <alternativeName>
        <fullName evidence="8">Tyrosyl-tRNA synthetase</fullName>
    </alternativeName>
</protein>
<dbReference type="Pfam" id="PF00579">
    <property type="entry name" value="tRNA-synt_1b"/>
    <property type="match status" value="1"/>
</dbReference>
<dbReference type="Proteomes" id="UP000016931">
    <property type="component" value="Unassembled WGS sequence"/>
</dbReference>
<name>N1QLX1_SPHMS</name>
<evidence type="ECO:0000256" key="2">
    <source>
        <dbReference type="ARBA" id="ARBA00022598"/>
    </source>
</evidence>
<keyword evidence="11" id="KW-1185">Reference proteome</keyword>
<dbReference type="GO" id="GO:0003723">
    <property type="term" value="F:RNA binding"/>
    <property type="evidence" value="ECO:0007669"/>
    <property type="project" value="InterPro"/>
</dbReference>
<dbReference type="Pfam" id="PF16714">
    <property type="entry name" value="TyrRSs_C"/>
    <property type="match status" value="1"/>
</dbReference>
<proteinExistence type="inferred from homology"/>
<evidence type="ECO:0000256" key="5">
    <source>
        <dbReference type="ARBA" id="ARBA00022917"/>
    </source>
</evidence>
<evidence type="ECO:0000256" key="4">
    <source>
        <dbReference type="ARBA" id="ARBA00022840"/>
    </source>
</evidence>
<dbReference type="InterPro" id="IPR001412">
    <property type="entry name" value="aa-tRNA-synth_I_CS"/>
</dbReference>
<feature type="domain" description="Tyrosyl-tRNA synthetase C-terminal" evidence="9">
    <location>
        <begin position="418"/>
        <end position="532"/>
    </location>
</feature>
<dbReference type="InterPro" id="IPR024088">
    <property type="entry name" value="Tyr-tRNA-ligase_bac-type"/>
</dbReference>
<dbReference type="Gene3D" id="3.40.50.620">
    <property type="entry name" value="HUPs"/>
    <property type="match status" value="1"/>
</dbReference>
<dbReference type="STRING" id="692275.N1QLX1"/>
<keyword evidence="2 8" id="KW-0436">Ligase</keyword>
<dbReference type="eggNOG" id="KOG2623">
    <property type="taxonomic scope" value="Eukaryota"/>
</dbReference>
<evidence type="ECO:0000256" key="6">
    <source>
        <dbReference type="ARBA" id="ARBA00023146"/>
    </source>
</evidence>
<dbReference type="GO" id="GO:0006437">
    <property type="term" value="P:tyrosyl-tRNA aminoacylation"/>
    <property type="evidence" value="ECO:0007669"/>
    <property type="project" value="InterPro"/>
</dbReference>
<evidence type="ECO:0000256" key="8">
    <source>
        <dbReference type="RuleBase" id="RU361234"/>
    </source>
</evidence>
<dbReference type="RefSeq" id="XP_016764954.1">
    <property type="nucleotide sequence ID" value="XM_016902304.1"/>
</dbReference>
<evidence type="ECO:0000313" key="10">
    <source>
        <dbReference type="EMBL" id="EMF16833.1"/>
    </source>
</evidence>
<dbReference type="OrthoDB" id="337870at2759"/>
<dbReference type="CDD" id="cd00805">
    <property type="entry name" value="TyrRS_core"/>
    <property type="match status" value="1"/>
</dbReference>
<dbReference type="InterPro" id="IPR002307">
    <property type="entry name" value="Tyr-tRNA-ligase"/>
</dbReference>
<organism evidence="10 11">
    <name type="scientific">Sphaerulina musiva (strain SO2202)</name>
    <name type="common">Poplar stem canker fungus</name>
    <name type="synonym">Septoria musiva</name>
    <dbReference type="NCBI Taxonomy" id="692275"/>
    <lineage>
        <taxon>Eukaryota</taxon>
        <taxon>Fungi</taxon>
        <taxon>Dikarya</taxon>
        <taxon>Ascomycota</taxon>
        <taxon>Pezizomycotina</taxon>
        <taxon>Dothideomycetes</taxon>
        <taxon>Dothideomycetidae</taxon>
        <taxon>Mycosphaerellales</taxon>
        <taxon>Mycosphaerellaceae</taxon>
        <taxon>Sphaerulina</taxon>
    </lineage>
</organism>
<dbReference type="Gene3D" id="3.10.290.10">
    <property type="entry name" value="RNA-binding S4 domain"/>
    <property type="match status" value="1"/>
</dbReference>
<dbReference type="FunFam" id="1.10.240.10:FF:000001">
    <property type="entry name" value="Tyrosine--tRNA ligase"/>
    <property type="match status" value="1"/>
</dbReference>
<dbReference type="EC" id="6.1.1.1" evidence="8"/>
<dbReference type="InterPro" id="IPR032005">
    <property type="entry name" value="TyrRSs_C"/>
</dbReference>
<keyword evidence="3 8" id="KW-0547">Nucleotide-binding</keyword>
<dbReference type="PRINTS" id="PR01040">
    <property type="entry name" value="TRNASYNTHTYR"/>
</dbReference>
<evidence type="ECO:0000313" key="11">
    <source>
        <dbReference type="Proteomes" id="UP000016931"/>
    </source>
</evidence>
<evidence type="ECO:0000259" key="9">
    <source>
        <dbReference type="Pfam" id="PF16714"/>
    </source>
</evidence>
<dbReference type="GO" id="GO:0005829">
    <property type="term" value="C:cytosol"/>
    <property type="evidence" value="ECO:0007669"/>
    <property type="project" value="TreeGrafter"/>
</dbReference>
<dbReference type="PROSITE" id="PS00178">
    <property type="entry name" value="AA_TRNA_LIGASE_I"/>
    <property type="match status" value="1"/>
</dbReference>
<evidence type="ECO:0000256" key="1">
    <source>
        <dbReference type="ARBA" id="ARBA00005594"/>
    </source>
</evidence>
<dbReference type="FunFam" id="3.40.50.620:FF:000227">
    <property type="entry name" value="Tyrosine--tRNA ligase"/>
    <property type="match status" value="1"/>
</dbReference>
<dbReference type="GO" id="GO:0004831">
    <property type="term" value="F:tyrosine-tRNA ligase activity"/>
    <property type="evidence" value="ECO:0007669"/>
    <property type="project" value="UniProtKB-EC"/>
</dbReference>
<dbReference type="AlphaFoldDB" id="N1QLX1"/>
<dbReference type="EMBL" id="KB456260">
    <property type="protein sequence ID" value="EMF16833.1"/>
    <property type="molecule type" value="Genomic_DNA"/>
</dbReference>
<dbReference type="GO" id="GO:0005739">
    <property type="term" value="C:mitochondrion"/>
    <property type="evidence" value="ECO:0007669"/>
    <property type="project" value="TreeGrafter"/>
</dbReference>
<dbReference type="GeneID" id="27899441"/>
<dbReference type="OMA" id="TKIHYQL"/>
<keyword evidence="4 8" id="KW-0067">ATP-binding</keyword>